<evidence type="ECO:0000256" key="3">
    <source>
        <dbReference type="ARBA" id="ARBA00022553"/>
    </source>
</evidence>
<dbReference type="Gene3D" id="3.40.50.720">
    <property type="entry name" value="NAD(P)-binding Rossmann-like Domain"/>
    <property type="match status" value="1"/>
</dbReference>
<evidence type="ECO:0000256" key="1">
    <source>
        <dbReference type="ARBA" id="ARBA00022450"/>
    </source>
</evidence>
<keyword evidence="3" id="KW-0597">Phosphoprotein</keyword>
<keyword evidence="7" id="KW-0560">Oxidoreductase</keyword>
<dbReference type="EMBL" id="OC864486">
    <property type="protein sequence ID" value="CAD7631740.1"/>
    <property type="molecule type" value="Genomic_DNA"/>
</dbReference>
<dbReference type="InterPro" id="IPR016035">
    <property type="entry name" value="Acyl_Trfase/lysoPLipase"/>
</dbReference>
<evidence type="ECO:0000256" key="9">
    <source>
        <dbReference type="ARBA" id="ARBA00023160"/>
    </source>
</evidence>
<dbReference type="Gene3D" id="3.40.366.10">
    <property type="entry name" value="Malonyl-Coenzyme A Acyl Carrier Protein, domain 2"/>
    <property type="match status" value="1"/>
</dbReference>
<dbReference type="InterPro" id="IPR049391">
    <property type="entry name" value="FAS_pseudo-KR"/>
</dbReference>
<dbReference type="SMART" id="SM00827">
    <property type="entry name" value="PKS_AT"/>
    <property type="match status" value="1"/>
</dbReference>
<evidence type="ECO:0000256" key="10">
    <source>
        <dbReference type="ARBA" id="ARBA00023268"/>
    </source>
</evidence>
<proteinExistence type="predicted"/>
<evidence type="ECO:0000256" key="5">
    <source>
        <dbReference type="ARBA" id="ARBA00022832"/>
    </source>
</evidence>
<feature type="non-terminal residue" evidence="13">
    <location>
        <position position="1605"/>
    </location>
</feature>
<organism evidence="13">
    <name type="scientific">Medioppia subpectinata</name>
    <dbReference type="NCBI Taxonomy" id="1979941"/>
    <lineage>
        <taxon>Eukaryota</taxon>
        <taxon>Metazoa</taxon>
        <taxon>Ecdysozoa</taxon>
        <taxon>Arthropoda</taxon>
        <taxon>Chelicerata</taxon>
        <taxon>Arachnida</taxon>
        <taxon>Acari</taxon>
        <taxon>Acariformes</taxon>
        <taxon>Sarcoptiformes</taxon>
        <taxon>Oribatida</taxon>
        <taxon>Brachypylina</taxon>
        <taxon>Oppioidea</taxon>
        <taxon>Oppiidae</taxon>
        <taxon>Medioppia</taxon>
    </lineage>
</organism>
<dbReference type="PANTHER" id="PTHR43775:SF7">
    <property type="entry name" value="FATTY ACID SYNTHASE"/>
    <property type="match status" value="1"/>
</dbReference>
<dbReference type="InterPro" id="IPR011032">
    <property type="entry name" value="GroES-like_sf"/>
</dbReference>
<dbReference type="InterPro" id="IPR014043">
    <property type="entry name" value="Acyl_transferase_dom"/>
</dbReference>
<keyword evidence="1" id="KW-0596">Phosphopantetheine</keyword>
<dbReference type="UniPathway" id="UPA00094"/>
<evidence type="ECO:0000256" key="2">
    <source>
        <dbReference type="ARBA" id="ARBA00022516"/>
    </source>
</evidence>
<dbReference type="InterPro" id="IPR042104">
    <property type="entry name" value="PKS_dehydratase_sf"/>
</dbReference>
<evidence type="ECO:0000256" key="8">
    <source>
        <dbReference type="ARBA" id="ARBA00023098"/>
    </source>
</evidence>
<dbReference type="Pfam" id="PF00107">
    <property type="entry name" value="ADH_zinc_N"/>
    <property type="match status" value="1"/>
</dbReference>
<feature type="region of interest" description="C-terminal hotdog fold" evidence="11">
    <location>
        <begin position="385"/>
        <end position="519"/>
    </location>
</feature>
<dbReference type="CDD" id="cd05195">
    <property type="entry name" value="enoyl_red"/>
    <property type="match status" value="1"/>
</dbReference>
<feature type="region of interest" description="N-terminal hotdog fold" evidence="11">
    <location>
        <begin position="241"/>
        <end position="372"/>
    </location>
</feature>
<dbReference type="InterPro" id="IPR036291">
    <property type="entry name" value="NAD(P)-bd_dom_sf"/>
</dbReference>
<keyword evidence="6" id="KW-0521">NADP</keyword>
<feature type="domain" description="PKS/mFAS DH" evidence="12">
    <location>
        <begin position="241"/>
        <end position="519"/>
    </location>
</feature>
<evidence type="ECO:0000256" key="4">
    <source>
        <dbReference type="ARBA" id="ARBA00022679"/>
    </source>
</evidence>
<dbReference type="PROSITE" id="PS52019">
    <property type="entry name" value="PKS_MFAS_DH"/>
    <property type="match status" value="1"/>
</dbReference>
<dbReference type="SUPFAM" id="SSF50129">
    <property type="entry name" value="GroES-like"/>
    <property type="match status" value="1"/>
</dbReference>
<dbReference type="SUPFAM" id="SSF55048">
    <property type="entry name" value="Probable ACP-binding domain of malonyl-CoA ACP transacylase"/>
    <property type="match status" value="1"/>
</dbReference>
<dbReference type="GO" id="GO:0004312">
    <property type="term" value="F:fatty acid synthase activity"/>
    <property type="evidence" value="ECO:0007669"/>
    <property type="project" value="TreeGrafter"/>
</dbReference>
<dbReference type="Gene3D" id="3.90.180.10">
    <property type="entry name" value="Medium-chain alcohol dehydrogenases, catalytic domain"/>
    <property type="match status" value="1"/>
</dbReference>
<dbReference type="SMART" id="SM00829">
    <property type="entry name" value="PKS_ER"/>
    <property type="match status" value="1"/>
</dbReference>
<evidence type="ECO:0000313" key="14">
    <source>
        <dbReference type="Proteomes" id="UP000759131"/>
    </source>
</evidence>
<keyword evidence="4" id="KW-0808">Transferase</keyword>
<dbReference type="SUPFAM" id="SSF51735">
    <property type="entry name" value="NAD(P)-binding Rossmann-fold domains"/>
    <property type="match status" value="2"/>
</dbReference>
<keyword evidence="14" id="KW-1185">Reference proteome</keyword>
<dbReference type="InterPro" id="IPR057326">
    <property type="entry name" value="KR_dom"/>
</dbReference>
<sequence length="1605" mass="180810">MIITYFRGAITESDPQIPRGLMAVVGLSRAEALNVCPKGVFVVCNNAKESVVISGPTNEMKKTIDSLNKKGYFARQLESSDIPYHSEYLRSSAQPMVDAINQYIPNPILRSKKWLSTSVMVSEPKDVRLRYASAEYFVHNLMHPVQFYDRLKHIPTGAVVLELSPHSVFGKVMTESVDNCQYISLISKDSNHKNVDQFLSGISKLYELGFNPSVERLYPPIQWPVPRSTPSISSLLKWDHSRDLSVYTPKWPQNKLRSVCGDMNVVVNIGSKKDDYLCDHVVDGNNLFPAAGYLMLAWRQMAASYGHTWDKVPVIFEKCQFLRATFIAPDVPTRLTVKYYQQTGDYSIYENDNMCAVGTVRRGADDMLTEQHLISDGQPVVSECEYRLDRESVKKEMHIRGYEYSKGFQSLKNMRTNDFRRVSADIEWTGNMVTFLDGLLQLTGCLFPFRKLVVPVMIDAIRVDPNTLFEALKRNRLADEVVADCREQLGDNCLNDFTPNRAAERFAHFASQLPVVFDSSVNCVLTYGAEVYNMVTAPITRKTDPNLVLERYEFIPNDDNTAIDDSHRKLVIDNIEVYLIQDLSDAIESNGFLLTVFRYKVTEPEIALNSLFGNSVTDSDLEKRINEFITYGNEMGLRVICSKCDTIGSKAVLFRKVSEPILPDKQNVIQFNDKCEQWFPVLKDRLLMASESGADSTRVWLIANDSCINGVMGLSKSLRLEPGGKYFRYIFIYDNNTTNTDIDFNTKPFSDILANDLVSNVIRDGRLDGRLGSYRYQSFGKDFDKIQSNEYYLGLGKGRDLSSLEWRDITTLSTTDHYYDVTNKKRQSVKIETYCSAIIFRDVLVVTGKVPALSELYEQQIGYELAGRRADTGERVMAMSLSKCVATSTHVDPSFFTTIPDNWSMEEAVTILSPYFTVWYGLIERAHLRRGESVLIHSAAGGVGQAAINVCQHYGCDIYATVGTDEKKQFLINTYKIPANKIFSSRSTQFKSQVMRATAGRGVDLVLNSLAGDKLDAGYECVGTGGRFVELGKMDLFQNKKLPMYNLLRDLCIIGVSLDESVMTREYMFDAFYTWVHHNCTNGCVKPLNRTVFAAADAEKAFRYMTTGKHIGKIVIRIREEEANRKPWKCIKPADSMIVSTKTYFNPNKTYIITGGLGGFGLELCQWMVYNGAKRLVLTSRSGVKNDYQKYIVNRLIAFGKRHNYFQNQVIVSSADCFTIEGTKQLLDECKGLGAPIGGVFHLALELNNCLFSEVSFETFMKTVDIKEKIFKNLDQLSRQLDYNLDHFVVFSSISSGTGSEGQLNYTYGNSICERICEQRQRDGLSGLAIQFGPIGDVGAMHEITQVFAFLTNQKQRIHSCCEVLDKLLAVEYPVVTVKVKTVENSMLKLDSEAKEGSKSFINKLWGSLGIDPSATPADMTLGEIGIESIFASELLQEFAKLCNQTIKLKLIKDMSVGLLCEFESGGDHTIKAYFNGIKSAQISLSRYRFVIPVETHVRLNGVSNGKPLYLMPTLEMGFALYDHLVQNINRPVVGLNWTPHVNQLSTLKKVMKYFTDLMARLEPNGGYDVLGSTDGAIICGQLLRKGLAEKAVMIDVLSKQRFRE</sequence>
<dbReference type="SUPFAM" id="SSF52151">
    <property type="entry name" value="FabD/lysophospholipase-like"/>
    <property type="match status" value="1"/>
</dbReference>
<dbReference type="Pfam" id="PF08659">
    <property type="entry name" value="KR"/>
    <property type="match status" value="1"/>
</dbReference>
<dbReference type="Gene3D" id="3.30.70.3290">
    <property type="match status" value="1"/>
</dbReference>
<dbReference type="SUPFAM" id="SSF53474">
    <property type="entry name" value="alpha/beta-Hydrolases"/>
    <property type="match status" value="1"/>
</dbReference>
<dbReference type="GO" id="GO:0006633">
    <property type="term" value="P:fatty acid biosynthetic process"/>
    <property type="evidence" value="ECO:0007669"/>
    <property type="project" value="UniProtKB-UniPathway"/>
</dbReference>
<protein>
    <recommendedName>
        <fullName evidence="12">PKS/mFAS DH domain-containing protein</fullName>
    </recommendedName>
</protein>
<dbReference type="Pfam" id="PF00698">
    <property type="entry name" value="Acyl_transf_1"/>
    <property type="match status" value="1"/>
</dbReference>
<feature type="active site" description="Proton acceptor; for dehydratase activity" evidence="11">
    <location>
        <position position="280"/>
    </location>
</feature>
<keyword evidence="5" id="KW-0276">Fatty acid metabolism</keyword>
<dbReference type="InterPro" id="IPR020843">
    <property type="entry name" value="ER"/>
</dbReference>
<dbReference type="OrthoDB" id="3509362at2759"/>
<evidence type="ECO:0000259" key="12">
    <source>
        <dbReference type="PROSITE" id="PS52019"/>
    </source>
</evidence>
<evidence type="ECO:0000256" key="6">
    <source>
        <dbReference type="ARBA" id="ARBA00022857"/>
    </source>
</evidence>
<dbReference type="InterPro" id="IPR001227">
    <property type="entry name" value="Ac_transferase_dom_sf"/>
</dbReference>
<gene>
    <name evidence="13" type="ORF">OSB1V03_LOCUS12149</name>
</gene>
<dbReference type="InterPro" id="IPR029058">
    <property type="entry name" value="AB_hydrolase_fold"/>
</dbReference>
<feature type="active site" description="Proton donor; for dehydratase activity" evidence="11">
    <location>
        <position position="437"/>
    </location>
</feature>
<keyword evidence="2" id="KW-0444">Lipid biosynthesis</keyword>
<keyword evidence="9" id="KW-0275">Fatty acid biosynthesis</keyword>
<dbReference type="SMART" id="SM00822">
    <property type="entry name" value="PKS_KR"/>
    <property type="match status" value="1"/>
</dbReference>
<keyword evidence="8" id="KW-0443">Lipid metabolism</keyword>
<dbReference type="InterPro" id="IPR013149">
    <property type="entry name" value="ADH-like_C"/>
</dbReference>
<evidence type="ECO:0000313" key="13">
    <source>
        <dbReference type="EMBL" id="CAD7631740.1"/>
    </source>
</evidence>
<dbReference type="InterPro" id="IPR013968">
    <property type="entry name" value="PKS_KR"/>
</dbReference>
<dbReference type="FunFam" id="3.40.50.720:FF:000209">
    <property type="entry name" value="Polyketide synthase Pks12"/>
    <property type="match status" value="1"/>
</dbReference>
<name>A0A7R9Q4X6_9ACAR</name>
<evidence type="ECO:0000256" key="11">
    <source>
        <dbReference type="PROSITE-ProRule" id="PRU01363"/>
    </source>
</evidence>
<dbReference type="InterPro" id="IPR050091">
    <property type="entry name" value="PKS_NRPS_Biosynth_Enz"/>
</dbReference>
<dbReference type="PANTHER" id="PTHR43775">
    <property type="entry name" value="FATTY ACID SYNTHASE"/>
    <property type="match status" value="1"/>
</dbReference>
<dbReference type="EMBL" id="CAJPIZ010009911">
    <property type="protein sequence ID" value="CAG2112170.1"/>
    <property type="molecule type" value="Genomic_DNA"/>
</dbReference>
<dbReference type="Proteomes" id="UP000759131">
    <property type="component" value="Unassembled WGS sequence"/>
</dbReference>
<reference evidence="13" key="1">
    <citation type="submission" date="2020-11" db="EMBL/GenBank/DDBJ databases">
        <authorList>
            <person name="Tran Van P."/>
        </authorList>
    </citation>
    <scope>NUCLEOTIDE SEQUENCE</scope>
</reference>
<dbReference type="InterPro" id="IPR016036">
    <property type="entry name" value="Malonyl_transacylase_ACP-bd"/>
</dbReference>
<dbReference type="GO" id="GO:0016491">
    <property type="term" value="F:oxidoreductase activity"/>
    <property type="evidence" value="ECO:0007669"/>
    <property type="project" value="UniProtKB-KW"/>
</dbReference>
<evidence type="ECO:0000256" key="7">
    <source>
        <dbReference type="ARBA" id="ARBA00023002"/>
    </source>
</evidence>
<accession>A0A7R9Q4X6</accession>
<dbReference type="Pfam" id="PF21149">
    <property type="entry name" value="FAS_pseudo-KR"/>
    <property type="match status" value="1"/>
</dbReference>
<keyword evidence="10" id="KW-0511">Multifunctional enzyme</keyword>
<dbReference type="Gene3D" id="3.10.129.110">
    <property type="entry name" value="Polyketide synthase dehydratase"/>
    <property type="match status" value="1"/>
</dbReference>
<dbReference type="InterPro" id="IPR049900">
    <property type="entry name" value="PKS_mFAS_DH"/>
</dbReference>